<comment type="caution">
    <text evidence="2">The sequence shown here is derived from an EMBL/GenBank/DDBJ whole genome shotgun (WGS) entry which is preliminary data.</text>
</comment>
<dbReference type="Pfam" id="PF12730">
    <property type="entry name" value="ABC2_membrane_4"/>
    <property type="match status" value="1"/>
</dbReference>
<organism evidence="2 3">
    <name type="scientific">Bacillus salipaludis</name>
    <dbReference type="NCBI Taxonomy" id="2547811"/>
    <lineage>
        <taxon>Bacteria</taxon>
        <taxon>Bacillati</taxon>
        <taxon>Bacillota</taxon>
        <taxon>Bacilli</taxon>
        <taxon>Bacillales</taxon>
        <taxon>Bacillaceae</taxon>
        <taxon>Bacillus</taxon>
    </lineage>
</organism>
<feature type="transmembrane region" description="Helical" evidence="1">
    <location>
        <begin position="138"/>
        <end position="164"/>
    </location>
</feature>
<keyword evidence="1" id="KW-0812">Transmembrane</keyword>
<feature type="transmembrane region" description="Helical" evidence="1">
    <location>
        <begin position="171"/>
        <end position="189"/>
    </location>
</feature>
<feature type="transmembrane region" description="Helical" evidence="1">
    <location>
        <begin position="61"/>
        <end position="81"/>
    </location>
</feature>
<accession>A0ABW8RKG0</accession>
<evidence type="ECO:0000313" key="2">
    <source>
        <dbReference type="EMBL" id="MFK9092661.1"/>
    </source>
</evidence>
<feature type="transmembrane region" description="Helical" evidence="1">
    <location>
        <begin position="219"/>
        <end position="242"/>
    </location>
</feature>
<sequence length="248" mass="27429">MGNLLKSELFKLRKDRSLRTLIIIIMASAIFYPTLIFFDNGADSATVNDFYSGTGLSGNDYIVKLVPCILAGFFISSEYSIGTMKSIGASGNNRIRIYFAKLMAFSIGAVIISLVFPIIILAASTILFGTNDLPALDYFIQTMGLTILYAAAFSSIMSLFSIIFTDSGKTIGFLIIFFLLSDSILYVLSQKFSLIETIFNYSVFKLFLDISKVDLSNGAFLKILLVPIITWIVFGLVGSFIFQKKEIK</sequence>
<keyword evidence="1" id="KW-1133">Transmembrane helix</keyword>
<reference evidence="2 3" key="1">
    <citation type="submission" date="2024-11" db="EMBL/GenBank/DDBJ databases">
        <authorList>
            <person name="Lucas J.A."/>
        </authorList>
    </citation>
    <scope>NUCLEOTIDE SEQUENCE [LARGE SCALE GENOMIC DNA]</scope>
    <source>
        <strain evidence="2 3">Z 5.4</strain>
    </source>
</reference>
<gene>
    <name evidence="2" type="ORF">ACJEBI_14355</name>
</gene>
<dbReference type="RefSeq" id="WP_406581238.1">
    <property type="nucleotide sequence ID" value="NZ_JBJHQH010000010.1"/>
</dbReference>
<keyword evidence="1" id="KW-0472">Membrane</keyword>
<dbReference type="Proteomes" id="UP001623041">
    <property type="component" value="Unassembled WGS sequence"/>
</dbReference>
<feature type="transmembrane region" description="Helical" evidence="1">
    <location>
        <begin position="21"/>
        <end position="41"/>
    </location>
</feature>
<feature type="transmembrane region" description="Helical" evidence="1">
    <location>
        <begin position="102"/>
        <end position="126"/>
    </location>
</feature>
<dbReference type="EMBL" id="JBJHQH010000010">
    <property type="protein sequence ID" value="MFK9092661.1"/>
    <property type="molecule type" value="Genomic_DNA"/>
</dbReference>
<name>A0ABW8RKG0_9BACI</name>
<evidence type="ECO:0000256" key="1">
    <source>
        <dbReference type="SAM" id="Phobius"/>
    </source>
</evidence>
<evidence type="ECO:0000313" key="3">
    <source>
        <dbReference type="Proteomes" id="UP001623041"/>
    </source>
</evidence>
<dbReference type="PANTHER" id="PTHR37305:SF1">
    <property type="entry name" value="MEMBRANE PROTEIN"/>
    <property type="match status" value="1"/>
</dbReference>
<proteinExistence type="predicted"/>
<dbReference type="PANTHER" id="PTHR37305">
    <property type="entry name" value="INTEGRAL MEMBRANE PROTEIN-RELATED"/>
    <property type="match status" value="1"/>
</dbReference>
<keyword evidence="3" id="KW-1185">Reference proteome</keyword>
<protein>
    <submittedName>
        <fullName evidence="2">ABC transporter permease</fullName>
    </submittedName>
</protein>